<dbReference type="KEGG" id="ddb:E7747_01405"/>
<proteinExistence type="inferred from homology"/>
<dbReference type="SUPFAM" id="SSF52980">
    <property type="entry name" value="Restriction endonuclease-like"/>
    <property type="match status" value="1"/>
</dbReference>
<dbReference type="EMBL" id="CP039396">
    <property type="protein sequence ID" value="QCD41075.1"/>
    <property type="molecule type" value="Genomic_DNA"/>
</dbReference>
<dbReference type="RefSeq" id="WP_136413633.1">
    <property type="nucleotide sequence ID" value="NZ_CP039396.1"/>
</dbReference>
<evidence type="ECO:0000256" key="2">
    <source>
        <dbReference type="ARBA" id="ARBA00022759"/>
    </source>
</evidence>
<keyword evidence="1 6" id="KW-0540">Nuclease</keyword>
<dbReference type="GO" id="GO:0006298">
    <property type="term" value="P:mismatch repair"/>
    <property type="evidence" value="ECO:0007669"/>
    <property type="project" value="UniProtKB-UniRule"/>
</dbReference>
<evidence type="ECO:0000313" key="7">
    <source>
        <dbReference type="EMBL" id="QCD41075.1"/>
    </source>
</evidence>
<accession>A0A4P7W0Y1</accession>
<keyword evidence="3 6" id="KW-0227">DNA damage</keyword>
<dbReference type="AlphaFoldDB" id="A0A4P7W0Y1"/>
<keyword evidence="4 6" id="KW-0378">Hydrolase</keyword>
<evidence type="ECO:0000256" key="4">
    <source>
        <dbReference type="ARBA" id="ARBA00022801"/>
    </source>
</evidence>
<evidence type="ECO:0000256" key="3">
    <source>
        <dbReference type="ARBA" id="ARBA00022763"/>
    </source>
</evidence>
<keyword evidence="5 6" id="KW-0234">DNA repair</keyword>
<protein>
    <recommendedName>
        <fullName evidence="6">Very short patch repair endonuclease</fullName>
        <ecNumber evidence="6">3.1.-.-</ecNumber>
    </recommendedName>
</protein>
<name>A0A4P7W0Y1_9BACT</name>
<dbReference type="InterPro" id="IPR004603">
    <property type="entry name" value="DNA_mismatch_endonuc_vsr"/>
</dbReference>
<dbReference type="NCBIfam" id="TIGR00632">
    <property type="entry name" value="vsr"/>
    <property type="match status" value="1"/>
</dbReference>
<sequence>MSDVMTSEQRSRCMASIKGKDTKPEMIVRKYLFSRGLRFRVQVRKLPGNPDIVLPKYKTVIFVNGCFWHGHEGCRYFRLPKSNIEFWKEKIERNVARDVRNEAELKALGWRVVGVWECEIKTVAQREEYLKRLYNRIVNPTQSYHIETDMDNQSIAAEPESEQIYGNNHS</sequence>
<evidence type="ECO:0000256" key="1">
    <source>
        <dbReference type="ARBA" id="ARBA00022722"/>
    </source>
</evidence>
<dbReference type="EC" id="3.1.-.-" evidence="6"/>
<dbReference type="InterPro" id="IPR011335">
    <property type="entry name" value="Restrct_endonuc-II-like"/>
</dbReference>
<evidence type="ECO:0000256" key="5">
    <source>
        <dbReference type="ARBA" id="ARBA00023204"/>
    </source>
</evidence>
<comment type="similarity">
    <text evidence="6">Belongs to the vsr family.</text>
</comment>
<evidence type="ECO:0000256" key="6">
    <source>
        <dbReference type="PIRNR" id="PIRNR018267"/>
    </source>
</evidence>
<keyword evidence="8" id="KW-1185">Reference proteome</keyword>
<gene>
    <name evidence="7" type="primary">vsr</name>
    <name evidence="7" type="ORF">E7747_01405</name>
</gene>
<dbReference type="REBASE" id="311032">
    <property type="entry name" value="V.MspH5ORF1395P"/>
</dbReference>
<keyword evidence="2 6" id="KW-0255">Endonuclease</keyword>
<dbReference type="CDD" id="cd00221">
    <property type="entry name" value="Vsr"/>
    <property type="match status" value="1"/>
</dbReference>
<organism evidence="7 8">
    <name type="scientific">Duncaniella dubosii</name>
    <dbReference type="NCBI Taxonomy" id="2518971"/>
    <lineage>
        <taxon>Bacteria</taxon>
        <taxon>Pseudomonadati</taxon>
        <taxon>Bacteroidota</taxon>
        <taxon>Bacteroidia</taxon>
        <taxon>Bacteroidales</taxon>
        <taxon>Muribaculaceae</taxon>
        <taxon>Duncaniella</taxon>
    </lineage>
</organism>
<dbReference type="Proteomes" id="UP000297149">
    <property type="component" value="Chromosome"/>
</dbReference>
<reference evidence="8" key="1">
    <citation type="submission" date="2019-02" db="EMBL/GenBank/DDBJ databases">
        <title>Isolation and identification of novel species under the genus Muribaculum.</title>
        <authorList>
            <person name="Miyake S."/>
            <person name="Ding Y."/>
            <person name="Low A."/>
            <person name="Soh M."/>
            <person name="Seedorf H."/>
        </authorList>
    </citation>
    <scope>NUCLEOTIDE SEQUENCE [LARGE SCALE GENOMIC DNA]</scope>
    <source>
        <strain evidence="8">H5</strain>
    </source>
</reference>
<dbReference type="Pfam" id="PF03852">
    <property type="entry name" value="Vsr"/>
    <property type="match status" value="1"/>
</dbReference>
<dbReference type="Gene3D" id="3.40.960.10">
    <property type="entry name" value="VSR Endonuclease"/>
    <property type="match status" value="1"/>
</dbReference>
<dbReference type="GO" id="GO:0004519">
    <property type="term" value="F:endonuclease activity"/>
    <property type="evidence" value="ECO:0007669"/>
    <property type="project" value="UniProtKB-KW"/>
</dbReference>
<evidence type="ECO:0000313" key="8">
    <source>
        <dbReference type="Proteomes" id="UP000297149"/>
    </source>
</evidence>
<dbReference type="GO" id="GO:0016787">
    <property type="term" value="F:hydrolase activity"/>
    <property type="evidence" value="ECO:0007669"/>
    <property type="project" value="UniProtKB-KW"/>
</dbReference>
<comment type="function">
    <text evidence="6">May nick specific sequences that contain T:G mispairs resulting from m5C-deamination.</text>
</comment>
<dbReference type="PIRSF" id="PIRSF018267">
    <property type="entry name" value="VSR_endonuc"/>
    <property type="match status" value="1"/>
</dbReference>